<feature type="compositionally biased region" description="Low complexity" evidence="14">
    <location>
        <begin position="14"/>
        <end position="23"/>
    </location>
</feature>
<dbReference type="STRING" id="3880.A0A072VPV4"/>
<keyword evidence="5" id="KW-0862">Zinc</keyword>
<evidence type="ECO:0000259" key="16">
    <source>
        <dbReference type="PROSITE" id="PS50071"/>
    </source>
</evidence>
<dbReference type="InterPro" id="IPR009057">
    <property type="entry name" value="Homeodomain-like_sf"/>
</dbReference>
<feature type="region of interest" description="Disordered" evidence="14">
    <location>
        <begin position="806"/>
        <end position="926"/>
    </location>
</feature>
<evidence type="ECO:0000256" key="11">
    <source>
        <dbReference type="PROSITE-ProRule" id="PRU00108"/>
    </source>
</evidence>
<feature type="compositionally biased region" description="Basic and acidic residues" evidence="14">
    <location>
        <begin position="546"/>
        <end position="556"/>
    </location>
</feature>
<dbReference type="PANTHER" id="PTHR12628:SF13">
    <property type="entry name" value="HOMEOBOX PROTEIN HAT3.1"/>
    <property type="match status" value="1"/>
</dbReference>
<accession>A0A072VPV4</accession>
<name>A0A072VPV4_MEDTR</name>
<protein>
    <submittedName>
        <fullName evidence="17">Homeobox KN domain protein</fullName>
    </submittedName>
</protein>
<feature type="domain" description="Homeobox" evidence="16">
    <location>
        <begin position="746"/>
        <end position="806"/>
    </location>
</feature>
<dbReference type="InterPro" id="IPR001356">
    <property type="entry name" value="HD"/>
</dbReference>
<feature type="compositionally biased region" description="Polar residues" evidence="14">
    <location>
        <begin position="210"/>
        <end position="234"/>
    </location>
</feature>
<evidence type="ECO:0000313" key="18">
    <source>
        <dbReference type="EnsemblPlants" id="KEH44049"/>
    </source>
</evidence>
<feature type="compositionally biased region" description="Basic and acidic residues" evidence="14">
    <location>
        <begin position="272"/>
        <end position="287"/>
    </location>
</feature>
<dbReference type="PANTHER" id="PTHR12628">
    <property type="entry name" value="POLYCOMB-LIKE TRANSCRIPTION FACTOR"/>
    <property type="match status" value="1"/>
</dbReference>
<dbReference type="PROSITE" id="PS50016">
    <property type="entry name" value="ZF_PHD_2"/>
    <property type="match status" value="1"/>
</dbReference>
<keyword evidence="9" id="KW-0804">Transcription</keyword>
<dbReference type="GO" id="GO:0003682">
    <property type="term" value="F:chromatin binding"/>
    <property type="evidence" value="ECO:0000318"/>
    <property type="project" value="GO_Central"/>
</dbReference>
<dbReference type="InterPro" id="IPR019786">
    <property type="entry name" value="Zinc_finger_PHD-type_CS"/>
</dbReference>
<dbReference type="InterPro" id="IPR045876">
    <property type="entry name" value="PRHA-like_PHD-finger"/>
</dbReference>
<dbReference type="EMBL" id="CM001217">
    <property type="protein sequence ID" value="KEH44049.1"/>
    <property type="molecule type" value="Genomic_DNA"/>
</dbReference>
<feature type="compositionally biased region" description="Acidic residues" evidence="14">
    <location>
        <begin position="512"/>
        <end position="524"/>
    </location>
</feature>
<dbReference type="EnsemblPlants" id="KEH44049">
    <property type="protein sequence ID" value="KEH44049"/>
    <property type="gene ID" value="MTR_1g107015"/>
</dbReference>
<feature type="region of interest" description="Disordered" evidence="14">
    <location>
        <begin position="503"/>
        <end position="750"/>
    </location>
</feature>
<dbReference type="OrthoDB" id="1903104at2759"/>
<dbReference type="InterPro" id="IPR019787">
    <property type="entry name" value="Znf_PHD-finger"/>
</dbReference>
<dbReference type="SMART" id="SM00389">
    <property type="entry name" value="HOX"/>
    <property type="match status" value="1"/>
</dbReference>
<evidence type="ECO:0000256" key="7">
    <source>
        <dbReference type="ARBA" id="ARBA00023125"/>
    </source>
</evidence>
<dbReference type="Pfam" id="PF00628">
    <property type="entry name" value="PHD"/>
    <property type="match status" value="1"/>
</dbReference>
<feature type="DNA-binding region" description="Homeobox" evidence="11">
    <location>
        <begin position="748"/>
        <end position="807"/>
    </location>
</feature>
<evidence type="ECO:0000256" key="8">
    <source>
        <dbReference type="ARBA" id="ARBA00023155"/>
    </source>
</evidence>
<dbReference type="ExpressionAtlas" id="A0A072VPV4">
    <property type="expression patterns" value="differential"/>
</dbReference>
<dbReference type="AlphaFoldDB" id="A0A072VPV4"/>
<dbReference type="CDD" id="cd00086">
    <property type="entry name" value="homeodomain"/>
    <property type="match status" value="1"/>
</dbReference>
<reference evidence="17 19" key="2">
    <citation type="journal article" date="2014" name="BMC Genomics">
        <title>An improved genome release (version Mt4.0) for the model legume Medicago truncatula.</title>
        <authorList>
            <person name="Tang H."/>
            <person name="Krishnakumar V."/>
            <person name="Bidwell S."/>
            <person name="Rosen B."/>
            <person name="Chan A."/>
            <person name="Zhou S."/>
            <person name="Gentzbittel L."/>
            <person name="Childs K.L."/>
            <person name="Yandell M."/>
            <person name="Gundlach H."/>
            <person name="Mayer K.F."/>
            <person name="Schwartz D.C."/>
            <person name="Town C.D."/>
        </authorList>
    </citation>
    <scope>GENOME REANNOTATION</scope>
    <source>
        <strain evidence="17">A17</strain>
        <strain evidence="18 19">cv. Jemalong A17</strain>
    </source>
</reference>
<dbReference type="SUPFAM" id="SSF57903">
    <property type="entry name" value="FYVE/PHD zinc finger"/>
    <property type="match status" value="1"/>
</dbReference>
<dbReference type="PROSITE" id="PS50071">
    <property type="entry name" value="HOMEOBOX_2"/>
    <property type="match status" value="1"/>
</dbReference>
<keyword evidence="6" id="KW-0805">Transcription regulation</keyword>
<evidence type="ECO:0000259" key="15">
    <source>
        <dbReference type="PROSITE" id="PS50016"/>
    </source>
</evidence>
<evidence type="ECO:0000313" key="19">
    <source>
        <dbReference type="Proteomes" id="UP000002051"/>
    </source>
</evidence>
<dbReference type="GO" id="GO:0045814">
    <property type="term" value="P:negative regulation of gene expression, epigenetic"/>
    <property type="evidence" value="ECO:0000318"/>
    <property type="project" value="GO_Central"/>
</dbReference>
<evidence type="ECO:0000256" key="13">
    <source>
        <dbReference type="RuleBase" id="RU000682"/>
    </source>
</evidence>
<keyword evidence="4 12" id="KW-0863">Zinc-finger</keyword>
<dbReference type="InterPro" id="IPR001965">
    <property type="entry name" value="Znf_PHD"/>
</dbReference>
<evidence type="ECO:0000256" key="14">
    <source>
        <dbReference type="SAM" id="MobiDB-lite"/>
    </source>
</evidence>
<keyword evidence="3" id="KW-0479">Metal-binding</keyword>
<evidence type="ECO:0000256" key="2">
    <source>
        <dbReference type="ARBA" id="ARBA00007427"/>
    </source>
</evidence>
<feature type="compositionally biased region" description="Polar residues" evidence="14">
    <location>
        <begin position="603"/>
        <end position="612"/>
    </location>
</feature>
<dbReference type="SUPFAM" id="SSF46689">
    <property type="entry name" value="Homeodomain-like"/>
    <property type="match status" value="1"/>
</dbReference>
<dbReference type="Proteomes" id="UP000002051">
    <property type="component" value="Unassembled WGS sequence"/>
</dbReference>
<organism evidence="17 19">
    <name type="scientific">Medicago truncatula</name>
    <name type="common">Barrel medic</name>
    <name type="synonym">Medicago tribuloides</name>
    <dbReference type="NCBI Taxonomy" id="3880"/>
    <lineage>
        <taxon>Eukaryota</taxon>
        <taxon>Viridiplantae</taxon>
        <taxon>Streptophyta</taxon>
        <taxon>Embryophyta</taxon>
        <taxon>Tracheophyta</taxon>
        <taxon>Spermatophyta</taxon>
        <taxon>Magnoliopsida</taxon>
        <taxon>eudicotyledons</taxon>
        <taxon>Gunneridae</taxon>
        <taxon>Pentapetalae</taxon>
        <taxon>rosids</taxon>
        <taxon>fabids</taxon>
        <taxon>Fabales</taxon>
        <taxon>Fabaceae</taxon>
        <taxon>Papilionoideae</taxon>
        <taxon>50 kb inversion clade</taxon>
        <taxon>NPAAA clade</taxon>
        <taxon>Hologalegina</taxon>
        <taxon>IRL clade</taxon>
        <taxon>Trifolieae</taxon>
        <taxon>Medicago</taxon>
    </lineage>
</organism>
<dbReference type="InterPro" id="IPR011011">
    <property type="entry name" value="Znf_FYVE_PHD"/>
</dbReference>
<evidence type="ECO:0000256" key="1">
    <source>
        <dbReference type="ARBA" id="ARBA00004123"/>
    </source>
</evidence>
<evidence type="ECO:0000256" key="10">
    <source>
        <dbReference type="ARBA" id="ARBA00023242"/>
    </source>
</evidence>
<keyword evidence="19" id="KW-1185">Reference proteome</keyword>
<dbReference type="Pfam" id="PF00046">
    <property type="entry name" value="Homeodomain"/>
    <property type="match status" value="1"/>
</dbReference>
<evidence type="ECO:0000256" key="6">
    <source>
        <dbReference type="ARBA" id="ARBA00023015"/>
    </source>
</evidence>
<gene>
    <name evidence="18" type="primary">25485369</name>
    <name evidence="17" type="ordered locus">MTR_1g107015</name>
</gene>
<proteinExistence type="inferred from homology"/>
<feature type="region of interest" description="Disordered" evidence="14">
    <location>
        <begin position="269"/>
        <end position="295"/>
    </location>
</feature>
<feature type="compositionally biased region" description="Low complexity" evidence="14">
    <location>
        <begin position="703"/>
        <end position="714"/>
    </location>
</feature>
<dbReference type="GO" id="GO:0008270">
    <property type="term" value="F:zinc ion binding"/>
    <property type="evidence" value="ECO:0007669"/>
    <property type="project" value="UniProtKB-KW"/>
</dbReference>
<comment type="similarity">
    <text evidence="2">Belongs to the PHD-associated homeobox family.</text>
</comment>
<dbReference type="InterPro" id="IPR013083">
    <property type="entry name" value="Znf_RING/FYVE/PHD"/>
</dbReference>
<reference evidence="17 19" key="1">
    <citation type="journal article" date="2011" name="Nature">
        <title>The Medicago genome provides insight into the evolution of rhizobial symbioses.</title>
        <authorList>
            <person name="Young N.D."/>
            <person name="Debelle F."/>
            <person name="Oldroyd G.E."/>
            <person name="Geurts R."/>
            <person name="Cannon S.B."/>
            <person name="Udvardi M.K."/>
            <person name="Benedito V.A."/>
            <person name="Mayer K.F."/>
            <person name="Gouzy J."/>
            <person name="Schoof H."/>
            <person name="Van de Peer Y."/>
            <person name="Proost S."/>
            <person name="Cook D.R."/>
            <person name="Meyers B.C."/>
            <person name="Spannagl M."/>
            <person name="Cheung F."/>
            <person name="De Mita S."/>
            <person name="Krishnakumar V."/>
            <person name="Gundlach H."/>
            <person name="Zhou S."/>
            <person name="Mudge J."/>
            <person name="Bharti A.K."/>
            <person name="Murray J.D."/>
            <person name="Naoumkina M.A."/>
            <person name="Rosen B."/>
            <person name="Silverstein K.A."/>
            <person name="Tang H."/>
            <person name="Rombauts S."/>
            <person name="Zhao P.X."/>
            <person name="Zhou P."/>
            <person name="Barbe V."/>
            <person name="Bardou P."/>
            <person name="Bechner M."/>
            <person name="Bellec A."/>
            <person name="Berger A."/>
            <person name="Berges H."/>
            <person name="Bidwell S."/>
            <person name="Bisseling T."/>
            <person name="Choisne N."/>
            <person name="Couloux A."/>
            <person name="Denny R."/>
            <person name="Deshpande S."/>
            <person name="Dai X."/>
            <person name="Doyle J.J."/>
            <person name="Dudez A.M."/>
            <person name="Farmer A.D."/>
            <person name="Fouteau S."/>
            <person name="Franken C."/>
            <person name="Gibelin C."/>
            <person name="Gish J."/>
            <person name="Goldstein S."/>
            <person name="Gonzalez A.J."/>
            <person name="Green P.J."/>
            <person name="Hallab A."/>
            <person name="Hartog M."/>
            <person name="Hua A."/>
            <person name="Humphray S.J."/>
            <person name="Jeong D.H."/>
            <person name="Jing Y."/>
            <person name="Jocker A."/>
            <person name="Kenton S.M."/>
            <person name="Kim D.J."/>
            <person name="Klee K."/>
            <person name="Lai H."/>
            <person name="Lang C."/>
            <person name="Lin S."/>
            <person name="Macmil S.L."/>
            <person name="Magdelenat G."/>
            <person name="Matthews L."/>
            <person name="McCorrison J."/>
            <person name="Monaghan E.L."/>
            <person name="Mun J.H."/>
            <person name="Najar F.Z."/>
            <person name="Nicholson C."/>
            <person name="Noirot C."/>
            <person name="O'Bleness M."/>
            <person name="Paule C.R."/>
            <person name="Poulain J."/>
            <person name="Prion F."/>
            <person name="Qin B."/>
            <person name="Qu C."/>
            <person name="Retzel E.F."/>
            <person name="Riddle C."/>
            <person name="Sallet E."/>
            <person name="Samain S."/>
            <person name="Samson N."/>
            <person name="Sanders I."/>
            <person name="Saurat O."/>
            <person name="Scarpelli C."/>
            <person name="Schiex T."/>
            <person name="Segurens B."/>
            <person name="Severin A.J."/>
            <person name="Sherrier D.J."/>
            <person name="Shi R."/>
            <person name="Sims S."/>
            <person name="Singer S.R."/>
            <person name="Sinharoy S."/>
            <person name="Sterck L."/>
            <person name="Viollet A."/>
            <person name="Wang B.B."/>
            <person name="Wang K."/>
            <person name="Wang M."/>
            <person name="Wang X."/>
            <person name="Warfsmann J."/>
            <person name="Weissenbach J."/>
            <person name="White D.D."/>
            <person name="White J.D."/>
            <person name="Wiley G.B."/>
            <person name="Wincker P."/>
            <person name="Xing Y."/>
            <person name="Yang L."/>
            <person name="Yao Z."/>
            <person name="Ying F."/>
            <person name="Zhai J."/>
            <person name="Zhou L."/>
            <person name="Zuber A."/>
            <person name="Denarie J."/>
            <person name="Dixon R.A."/>
            <person name="May G.D."/>
            <person name="Schwartz D.C."/>
            <person name="Rogers J."/>
            <person name="Quetier F."/>
            <person name="Town C.D."/>
            <person name="Roe B.A."/>
        </authorList>
    </citation>
    <scope>NUCLEOTIDE SEQUENCE [LARGE SCALE GENOMIC DNA]</scope>
    <source>
        <strain evidence="17">A17</strain>
        <strain evidence="18 19">cv. Jemalong A17</strain>
    </source>
</reference>
<dbReference type="GO" id="GO:0003677">
    <property type="term" value="F:DNA binding"/>
    <property type="evidence" value="ECO:0000318"/>
    <property type="project" value="GO_Central"/>
</dbReference>
<dbReference type="Gene3D" id="3.30.40.10">
    <property type="entry name" value="Zinc/RING finger domain, C3HC4 (zinc finger)"/>
    <property type="match status" value="1"/>
</dbReference>
<evidence type="ECO:0000256" key="5">
    <source>
        <dbReference type="ARBA" id="ARBA00022833"/>
    </source>
</evidence>
<feature type="compositionally biased region" description="Polar residues" evidence="14">
    <location>
        <begin position="850"/>
        <end position="859"/>
    </location>
</feature>
<feature type="compositionally biased region" description="Acidic residues" evidence="14">
    <location>
        <begin position="563"/>
        <end position="572"/>
    </location>
</feature>
<dbReference type="GO" id="GO:0005634">
    <property type="term" value="C:nucleus"/>
    <property type="evidence" value="ECO:0000318"/>
    <property type="project" value="GO_Central"/>
</dbReference>
<feature type="domain" description="PHD-type" evidence="15">
    <location>
        <begin position="410"/>
        <end position="467"/>
    </location>
</feature>
<sequence>MKKEKNGSPDLEESNLLSSSSSSPDGDYYVTHNYILNSIQSLLAGCKSAVDFGKAKSVVAVKASCTRGLCSLHCHLCCSTGKSTSPNDFTTEKIGTEQRDMSEKTTQVGSECLDKEQSVLGTVVTDSVIDEKSNNISVNMTENSVIQLPGEMRDAVTTLVEEQPQPVPVQVKSNSVNELLDPPSGDVAKNISSQNEPGETSDAVTGLVEDQTQSVPAQVKTESSGDAAKNNSSDCSERKSKNLGQMRVKHGAIKNSKLSKKYVLRSLGSSDRALRSRTKDDKPKDPEPINTVTDVNNDEIKTKERRKKKKKKTRKEGINDQFSKIRAQLRYYLNRISYEQNLIDAYSGEGWKGSSMEKLKPEKEIQRAKSEILRRKLKIRDLFQNLDSLCAEGRLPESLFDSEGEIDSEDIFCAKCQTKVLGTNNDIILCDGACDRGYHQLCLDPPLLTEDIPPGDEGWLCPGCDCKDDCIELVNDLLGTSLSLTDSWERVFPEAATAAGSILDHNLGLPSDDSDDDDYNPDGPEDVKVEGGKSSSDESEYASASEKFEDPGHEDQYMGLPSEDSEDDDFDPDAPNPGAKDIEESSSSDFTSDSEDLAATIKDNMSTGQDDVTSAPLDDVKNFKGSSKQNRKKPSITDELSSLAEPDLGEEDLTPVSGKRNVERLDYQKLYEETYHSDTSDDEDWADTTTPSRKKKLTAKITPGSPNGNASNNSRRTAKRNTHQHKVENTNNSPTKTLEGCTESGKKRGSSYCKLGEAVVQRLHKSFKENQYPERTAKESLAQELGLTFQQVDKWFGNSRWRFRHSSCKEASPGSNASQQANDSGAKNKGDNASQQASESGAENKGDRGNASQQATDSGGENKRETEHQLVSQETSGEKSKTPSSKKRKRLSEPQTSEAGLVRNGSTFDCLPVAGTSNKMKKKKGK</sequence>
<evidence type="ECO:0000256" key="9">
    <source>
        <dbReference type="ARBA" id="ARBA00023163"/>
    </source>
</evidence>
<keyword evidence="8 11" id="KW-0371">Homeobox</keyword>
<dbReference type="CDD" id="cd15504">
    <property type="entry name" value="PHD_PRHA_like"/>
    <property type="match status" value="1"/>
</dbReference>
<evidence type="ECO:0000313" key="17">
    <source>
        <dbReference type="EMBL" id="KEH44049.1"/>
    </source>
</evidence>
<dbReference type="Gene3D" id="1.10.10.60">
    <property type="entry name" value="Homeodomain-like"/>
    <property type="match status" value="1"/>
</dbReference>
<dbReference type="SMART" id="SM00249">
    <property type="entry name" value="PHD"/>
    <property type="match status" value="1"/>
</dbReference>
<evidence type="ECO:0000256" key="3">
    <source>
        <dbReference type="ARBA" id="ARBA00022723"/>
    </source>
</evidence>
<reference evidence="18" key="3">
    <citation type="submission" date="2015-04" db="UniProtKB">
        <authorList>
            <consortium name="EnsemblPlants"/>
        </authorList>
    </citation>
    <scope>IDENTIFICATION</scope>
    <source>
        <strain evidence="18">cv. Jemalong A17</strain>
    </source>
</reference>
<dbReference type="FunFam" id="3.30.40.10:FF:000650">
    <property type="entry name" value="Homeobox protein HAT3.1"/>
    <property type="match status" value="1"/>
</dbReference>
<evidence type="ECO:0000256" key="12">
    <source>
        <dbReference type="PROSITE-ProRule" id="PRU00146"/>
    </source>
</evidence>
<feature type="compositionally biased region" description="Polar residues" evidence="14">
    <location>
        <begin position="813"/>
        <end position="841"/>
    </location>
</feature>
<feature type="region of interest" description="Disordered" evidence="14">
    <location>
        <begin position="162"/>
        <end position="255"/>
    </location>
</feature>
<feature type="compositionally biased region" description="Basic and acidic residues" evidence="14">
    <location>
        <begin position="660"/>
        <end position="679"/>
    </location>
</feature>
<evidence type="ECO:0000256" key="4">
    <source>
        <dbReference type="ARBA" id="ARBA00022771"/>
    </source>
</evidence>
<dbReference type="PROSITE" id="PS01359">
    <property type="entry name" value="ZF_PHD_1"/>
    <property type="match status" value="1"/>
</dbReference>
<keyword evidence="7 11" id="KW-0238">DNA-binding</keyword>
<keyword evidence="10 11" id="KW-0539">Nucleus</keyword>
<feature type="region of interest" description="Disordered" evidence="14">
    <location>
        <begin position="1"/>
        <end position="23"/>
    </location>
</feature>
<comment type="subcellular location">
    <subcellularLocation>
        <location evidence="1 11 13">Nucleus</location>
    </subcellularLocation>
</comment>